<dbReference type="HOGENOM" id="CLU_051474_0_2_0"/>
<dbReference type="KEGG" id="ipo:Ilyop_1088"/>
<evidence type="ECO:0000256" key="8">
    <source>
        <dbReference type="SAM" id="Phobius"/>
    </source>
</evidence>
<dbReference type="eggNOG" id="COG2949">
    <property type="taxonomic scope" value="Bacteria"/>
</dbReference>
<dbReference type="PANTHER" id="PTHR30336">
    <property type="entry name" value="INNER MEMBRANE PROTEIN, PROBABLE PERMEASE"/>
    <property type="match status" value="1"/>
</dbReference>
<comment type="function">
    <text evidence="7">Participates in the barrier function of the cell envelope.</text>
</comment>
<dbReference type="RefSeq" id="WP_013387537.1">
    <property type="nucleotide sequence ID" value="NC_014632.1"/>
</dbReference>
<evidence type="ECO:0000259" key="9">
    <source>
        <dbReference type="Pfam" id="PF02698"/>
    </source>
</evidence>
<keyword evidence="6 8" id="KW-0472">Membrane</keyword>
<evidence type="ECO:0000256" key="4">
    <source>
        <dbReference type="ARBA" id="ARBA00022692"/>
    </source>
</evidence>
<dbReference type="STRING" id="572544.Ilyop_1088"/>
<dbReference type="InterPro" id="IPR003848">
    <property type="entry name" value="DUF218"/>
</dbReference>
<evidence type="ECO:0000256" key="3">
    <source>
        <dbReference type="ARBA" id="ARBA00022519"/>
    </source>
</evidence>
<keyword evidence="4 8" id="KW-0812">Transmembrane</keyword>
<feature type="transmembrane region" description="Helical" evidence="8">
    <location>
        <begin position="46"/>
        <end position="65"/>
    </location>
</feature>
<dbReference type="OrthoDB" id="9782395at2"/>
<feature type="domain" description="DUF218" evidence="9">
    <location>
        <begin position="49"/>
        <end position="182"/>
    </location>
</feature>
<accession>E3H7H3</accession>
<evidence type="ECO:0000313" key="11">
    <source>
        <dbReference type="Proteomes" id="UP000006875"/>
    </source>
</evidence>
<evidence type="ECO:0000256" key="2">
    <source>
        <dbReference type="ARBA" id="ARBA00022475"/>
    </source>
</evidence>
<dbReference type="Proteomes" id="UP000006875">
    <property type="component" value="Chromosome"/>
</dbReference>
<evidence type="ECO:0000256" key="5">
    <source>
        <dbReference type="ARBA" id="ARBA00022989"/>
    </source>
</evidence>
<evidence type="ECO:0000256" key="7">
    <source>
        <dbReference type="ARBA" id="ARBA00037355"/>
    </source>
</evidence>
<dbReference type="PANTHER" id="PTHR30336:SF0">
    <property type="entry name" value="PROTEIN SANA"/>
    <property type="match status" value="1"/>
</dbReference>
<dbReference type="CDD" id="cd06259">
    <property type="entry name" value="YdcF-like"/>
    <property type="match status" value="1"/>
</dbReference>
<sequence length="215" mass="24800">MKKLLKGIFYIFLIPVMFLCISNLSIKFFSKNYVYENVEEIPKRKVGLVLGTSKYIIGGGINHFYKYRMEAAYNALMKGKVEYLILSGDNSQKEYNEPVRMRKTLLKMGIPSEKLILDYAGFRTLDSVIRAHKVFGQKSYLVISQKFQNERAVYIGRKRGVDVIALNAKDPKKKSVYLREFFAKAKAFLDVNILNTQPKFLGEKVDIGIKESRQD</sequence>
<keyword evidence="3" id="KW-0997">Cell inner membrane</keyword>
<feature type="transmembrane region" description="Helical" evidence="8">
    <location>
        <begin position="7"/>
        <end position="26"/>
    </location>
</feature>
<evidence type="ECO:0000313" key="10">
    <source>
        <dbReference type="EMBL" id="ADO82869.1"/>
    </source>
</evidence>
<name>E3H7H3_ILYPC</name>
<keyword evidence="5 8" id="KW-1133">Transmembrane helix</keyword>
<dbReference type="AlphaFoldDB" id="E3H7H3"/>
<keyword evidence="11" id="KW-1185">Reference proteome</keyword>
<gene>
    <name evidence="10" type="ordered locus">Ilyop_1088</name>
</gene>
<proteinExistence type="predicted"/>
<dbReference type="GO" id="GO:0005886">
    <property type="term" value="C:plasma membrane"/>
    <property type="evidence" value="ECO:0007669"/>
    <property type="project" value="UniProtKB-SubCell"/>
</dbReference>
<keyword evidence="2" id="KW-1003">Cell membrane</keyword>
<dbReference type="Pfam" id="PF02698">
    <property type="entry name" value="DUF218"/>
    <property type="match status" value="1"/>
</dbReference>
<reference evidence="10 11" key="1">
    <citation type="journal article" date="2010" name="Stand. Genomic Sci.">
        <title>Complete genome sequence of Ilyobacter polytropus type strain (CuHbu1).</title>
        <authorList>
            <person name="Sikorski J."/>
            <person name="Chertkov O."/>
            <person name="Lapidus A."/>
            <person name="Nolan M."/>
            <person name="Lucas S."/>
            <person name="Del Rio T.G."/>
            <person name="Tice H."/>
            <person name="Cheng J.F."/>
            <person name="Tapia R."/>
            <person name="Han C."/>
            <person name="Goodwin L."/>
            <person name="Pitluck S."/>
            <person name="Liolios K."/>
            <person name="Ivanova N."/>
            <person name="Mavromatis K."/>
            <person name="Mikhailova N."/>
            <person name="Pati A."/>
            <person name="Chen A."/>
            <person name="Palaniappan K."/>
            <person name="Land M."/>
            <person name="Hauser L."/>
            <person name="Chang Y.J."/>
            <person name="Jeffries C.D."/>
            <person name="Brambilla E."/>
            <person name="Yasawong M."/>
            <person name="Rohde M."/>
            <person name="Pukall R."/>
            <person name="Spring S."/>
            <person name="Goker M."/>
            <person name="Woyke T."/>
            <person name="Bristow J."/>
            <person name="Eisen J.A."/>
            <person name="Markowitz V."/>
            <person name="Hugenholtz P."/>
            <person name="Kyrpides N.C."/>
            <person name="Klenk H.P."/>
        </authorList>
    </citation>
    <scope>NUCLEOTIDE SEQUENCE [LARGE SCALE GENOMIC DNA]</scope>
    <source>
        <strain evidence="11">ATCC 51220 / DSM 2926 / LMG 16218 / CuHBu1</strain>
    </source>
</reference>
<dbReference type="EMBL" id="CP002281">
    <property type="protein sequence ID" value="ADO82869.1"/>
    <property type="molecule type" value="Genomic_DNA"/>
</dbReference>
<protein>
    <recommendedName>
        <fullName evidence="9">DUF218 domain-containing protein</fullName>
    </recommendedName>
</protein>
<comment type="subcellular location">
    <subcellularLocation>
        <location evidence="1">Cell inner membrane</location>
        <topology evidence="1">Single-pass membrane protein</topology>
    </subcellularLocation>
</comment>
<dbReference type="InterPro" id="IPR051599">
    <property type="entry name" value="Cell_Envelope_Assoc"/>
</dbReference>
<evidence type="ECO:0000256" key="6">
    <source>
        <dbReference type="ARBA" id="ARBA00023136"/>
    </source>
</evidence>
<organism evidence="10 11">
    <name type="scientific">Ilyobacter polytropus (strain ATCC 51220 / DSM 2926 / LMG 16218 / CuHBu1)</name>
    <dbReference type="NCBI Taxonomy" id="572544"/>
    <lineage>
        <taxon>Bacteria</taxon>
        <taxon>Fusobacteriati</taxon>
        <taxon>Fusobacteriota</taxon>
        <taxon>Fusobacteriia</taxon>
        <taxon>Fusobacteriales</taxon>
        <taxon>Fusobacteriaceae</taxon>
        <taxon>Ilyobacter</taxon>
    </lineage>
</organism>
<evidence type="ECO:0000256" key="1">
    <source>
        <dbReference type="ARBA" id="ARBA00004377"/>
    </source>
</evidence>